<accession>A0ABU8XJF0</accession>
<evidence type="ECO:0000313" key="1">
    <source>
        <dbReference type="EMBL" id="MEJ8859611.1"/>
    </source>
</evidence>
<gene>
    <name evidence="1" type="ORF">WKW79_33970</name>
</gene>
<protein>
    <recommendedName>
        <fullName evidence="3">TerB family tellurite resistance protein</fullName>
    </recommendedName>
</protein>
<sequence>MREKLNASMDGLLDINRPREAAAQLLTMVIDMVADGDLDDLEIEFLRAWLEAHSDIGRTGPGASITRAIEHMLADGHVSDLERTYLMASLQQLSPES</sequence>
<name>A0ABU8XJF0_9BURK</name>
<evidence type="ECO:0000313" key="2">
    <source>
        <dbReference type="Proteomes" id="UP001367030"/>
    </source>
</evidence>
<organism evidence="1 2">
    <name type="scientific">Variovorax robiniae</name>
    <dbReference type="NCBI Taxonomy" id="1836199"/>
    <lineage>
        <taxon>Bacteria</taxon>
        <taxon>Pseudomonadati</taxon>
        <taxon>Pseudomonadota</taxon>
        <taxon>Betaproteobacteria</taxon>
        <taxon>Burkholderiales</taxon>
        <taxon>Comamonadaceae</taxon>
        <taxon>Variovorax</taxon>
    </lineage>
</organism>
<evidence type="ECO:0008006" key="3">
    <source>
        <dbReference type="Google" id="ProtNLM"/>
    </source>
</evidence>
<comment type="caution">
    <text evidence="1">The sequence shown here is derived from an EMBL/GenBank/DDBJ whole genome shotgun (WGS) entry which is preliminary data.</text>
</comment>
<dbReference type="Proteomes" id="UP001367030">
    <property type="component" value="Unassembled WGS sequence"/>
</dbReference>
<dbReference type="RefSeq" id="WP_340339646.1">
    <property type="nucleotide sequence ID" value="NZ_JBBKZS010000032.1"/>
</dbReference>
<proteinExistence type="predicted"/>
<reference evidence="1 2" key="1">
    <citation type="submission" date="2024-03" db="EMBL/GenBank/DDBJ databases">
        <title>Novel species of the genus Variovorax.</title>
        <authorList>
            <person name="Liu Q."/>
            <person name="Xin Y.-H."/>
        </authorList>
    </citation>
    <scope>NUCLEOTIDE SEQUENCE [LARGE SCALE GENOMIC DNA]</scope>
    <source>
        <strain evidence="1 2">KACC 18901</strain>
    </source>
</reference>
<dbReference type="EMBL" id="JBBKZS010000032">
    <property type="protein sequence ID" value="MEJ8859611.1"/>
    <property type="molecule type" value="Genomic_DNA"/>
</dbReference>
<keyword evidence="2" id="KW-1185">Reference proteome</keyword>